<dbReference type="Proteomes" id="UP000515291">
    <property type="component" value="Chromosome"/>
</dbReference>
<feature type="compositionally biased region" description="Basic and acidic residues" evidence="1">
    <location>
        <begin position="84"/>
        <end position="93"/>
    </location>
</feature>
<proteinExistence type="predicted"/>
<evidence type="ECO:0000313" key="2">
    <source>
        <dbReference type="EMBL" id="QND70023.1"/>
    </source>
</evidence>
<evidence type="ECO:0000256" key="1">
    <source>
        <dbReference type="SAM" id="MobiDB-lite"/>
    </source>
</evidence>
<evidence type="ECO:0000313" key="3">
    <source>
        <dbReference type="Proteomes" id="UP000515291"/>
    </source>
</evidence>
<name>A0A7G6TTE1_9BRAD</name>
<gene>
    <name evidence="2" type="ORF">HB776_01280</name>
</gene>
<dbReference type="AlphaFoldDB" id="A0A7G6TTE1"/>
<dbReference type="RefSeq" id="WP_184514469.1">
    <property type="nucleotide sequence ID" value="NZ_CP050292.1"/>
</dbReference>
<feature type="region of interest" description="Disordered" evidence="1">
    <location>
        <begin position="72"/>
        <end position="93"/>
    </location>
</feature>
<accession>A0A7G6TTE1</accession>
<organism evidence="2 3">
    <name type="scientific">Tardiphaga robiniae</name>
    <dbReference type="NCBI Taxonomy" id="943830"/>
    <lineage>
        <taxon>Bacteria</taxon>
        <taxon>Pseudomonadati</taxon>
        <taxon>Pseudomonadota</taxon>
        <taxon>Alphaproteobacteria</taxon>
        <taxon>Hyphomicrobiales</taxon>
        <taxon>Nitrobacteraceae</taxon>
        <taxon>Tardiphaga</taxon>
    </lineage>
</organism>
<dbReference type="KEGG" id="trb:HB776_01280"/>
<reference evidence="3" key="1">
    <citation type="journal article" date="2020" name="Mol. Plant Microbe">
        <title>Rhizobial microsymbionts of the narrowly endemic Oxytropis species growing in Kamchatka are characterized by significant genetic diversity and possess a set of genes that are associated with T3SS and T6SS secretion systems and can affect the development of symbiosis.</title>
        <authorList>
            <person name="Safronova V."/>
            <person name="Guro P."/>
            <person name="Sazanova A."/>
            <person name="Kuznetsova I."/>
            <person name="Belimov A."/>
            <person name="Yakubov V."/>
            <person name="Chirak E."/>
            <person name="Afonin A."/>
            <person name="Gogolev Y."/>
            <person name="Andronov E."/>
            <person name="Tikhonovich I."/>
        </authorList>
    </citation>
    <scope>NUCLEOTIDE SEQUENCE [LARGE SCALE GENOMIC DNA]</scope>
    <source>
        <strain evidence="3">581</strain>
    </source>
</reference>
<dbReference type="EMBL" id="CP050292">
    <property type="protein sequence ID" value="QND70023.1"/>
    <property type="molecule type" value="Genomic_DNA"/>
</dbReference>
<sequence>MTEETVMIGMYELLDALEAVIQAADPAKRAALAEVLDGYADSFPDEFIWAMSAQAPALLHNVMMAIDASCRPESQSKARPAIRLVDRKPPLLE</sequence>
<protein>
    <submittedName>
        <fullName evidence="2">Uncharacterized protein</fullName>
    </submittedName>
</protein>